<dbReference type="InParanoid" id="A0A067N0M3"/>
<protein>
    <submittedName>
        <fullName evidence="2">Uncharacterized protein</fullName>
    </submittedName>
</protein>
<proteinExistence type="predicted"/>
<feature type="signal peptide" evidence="1">
    <location>
        <begin position="1"/>
        <end position="20"/>
    </location>
</feature>
<organism evidence="2 3">
    <name type="scientific">Botryobasidium botryosum (strain FD-172 SS1)</name>
    <dbReference type="NCBI Taxonomy" id="930990"/>
    <lineage>
        <taxon>Eukaryota</taxon>
        <taxon>Fungi</taxon>
        <taxon>Dikarya</taxon>
        <taxon>Basidiomycota</taxon>
        <taxon>Agaricomycotina</taxon>
        <taxon>Agaricomycetes</taxon>
        <taxon>Cantharellales</taxon>
        <taxon>Botryobasidiaceae</taxon>
        <taxon>Botryobasidium</taxon>
    </lineage>
</organism>
<accession>A0A067N0M3</accession>
<name>A0A067N0M3_BOTB1</name>
<evidence type="ECO:0000256" key="1">
    <source>
        <dbReference type="SAM" id="SignalP"/>
    </source>
</evidence>
<dbReference type="EMBL" id="KL198016">
    <property type="protein sequence ID" value="KDQ21558.1"/>
    <property type="molecule type" value="Genomic_DNA"/>
</dbReference>
<gene>
    <name evidence="2" type="ORF">BOTBODRAFT_25997</name>
</gene>
<keyword evidence="1" id="KW-0732">Signal</keyword>
<keyword evidence="3" id="KW-1185">Reference proteome</keyword>
<sequence length="116" mass="13247">MKSTSALITALLAIAHVALSAPLAEPALDLTARKNVAENEDLRDWKRGDVEARKFPPAENLRDWKRDDVNARKDVPVSDWRDWRRDGVDARKDGPETDWRDWKREPVVGRDFAAEA</sequence>
<dbReference type="HOGENOM" id="CLU_2096474_0_0_1"/>
<evidence type="ECO:0000313" key="3">
    <source>
        <dbReference type="Proteomes" id="UP000027195"/>
    </source>
</evidence>
<reference evidence="3" key="1">
    <citation type="journal article" date="2014" name="Proc. Natl. Acad. Sci. U.S.A.">
        <title>Extensive sampling of basidiomycete genomes demonstrates inadequacy of the white-rot/brown-rot paradigm for wood decay fungi.</title>
        <authorList>
            <person name="Riley R."/>
            <person name="Salamov A.A."/>
            <person name="Brown D.W."/>
            <person name="Nagy L.G."/>
            <person name="Floudas D."/>
            <person name="Held B.W."/>
            <person name="Levasseur A."/>
            <person name="Lombard V."/>
            <person name="Morin E."/>
            <person name="Otillar R."/>
            <person name="Lindquist E.A."/>
            <person name="Sun H."/>
            <person name="LaButti K.M."/>
            <person name="Schmutz J."/>
            <person name="Jabbour D."/>
            <person name="Luo H."/>
            <person name="Baker S.E."/>
            <person name="Pisabarro A.G."/>
            <person name="Walton J.D."/>
            <person name="Blanchette R.A."/>
            <person name="Henrissat B."/>
            <person name="Martin F."/>
            <person name="Cullen D."/>
            <person name="Hibbett D.S."/>
            <person name="Grigoriev I.V."/>
        </authorList>
    </citation>
    <scope>NUCLEOTIDE SEQUENCE [LARGE SCALE GENOMIC DNA]</scope>
    <source>
        <strain evidence="3">FD-172 SS1</strain>
    </source>
</reference>
<dbReference type="Proteomes" id="UP000027195">
    <property type="component" value="Unassembled WGS sequence"/>
</dbReference>
<feature type="chain" id="PRO_5001641708" evidence="1">
    <location>
        <begin position="21"/>
        <end position="116"/>
    </location>
</feature>
<dbReference type="AlphaFoldDB" id="A0A067N0M3"/>
<evidence type="ECO:0000313" key="2">
    <source>
        <dbReference type="EMBL" id="KDQ21558.1"/>
    </source>
</evidence>